<dbReference type="Pfam" id="PF07470">
    <property type="entry name" value="Glyco_hydro_88"/>
    <property type="match status" value="1"/>
</dbReference>
<evidence type="ECO:0000256" key="1">
    <source>
        <dbReference type="ARBA" id="ARBA00022801"/>
    </source>
</evidence>
<proteinExistence type="predicted"/>
<keyword evidence="4" id="KW-1185">Reference proteome</keyword>
<feature type="signal peptide" evidence="2">
    <location>
        <begin position="1"/>
        <end position="21"/>
    </location>
</feature>
<keyword evidence="1" id="KW-0378">Hydrolase</keyword>
<organism evidence="3 4">
    <name type="scientific">Cronartium quercuum f. sp. fusiforme G11</name>
    <dbReference type="NCBI Taxonomy" id="708437"/>
    <lineage>
        <taxon>Eukaryota</taxon>
        <taxon>Fungi</taxon>
        <taxon>Dikarya</taxon>
        <taxon>Basidiomycota</taxon>
        <taxon>Pucciniomycotina</taxon>
        <taxon>Pucciniomycetes</taxon>
        <taxon>Pucciniales</taxon>
        <taxon>Coleosporiaceae</taxon>
        <taxon>Cronartium</taxon>
    </lineage>
</organism>
<dbReference type="EMBL" id="MU167209">
    <property type="protein sequence ID" value="KAG0152184.1"/>
    <property type="molecule type" value="Genomic_DNA"/>
</dbReference>
<keyword evidence="2" id="KW-0732">Signal</keyword>
<name>A0A9P6THL0_9BASI</name>
<dbReference type="PANTHER" id="PTHR41814">
    <property type="entry name" value="EXPRESSED PROTEIN"/>
    <property type="match status" value="1"/>
</dbReference>
<dbReference type="Gene3D" id="1.50.10.10">
    <property type="match status" value="1"/>
</dbReference>
<gene>
    <name evidence="3" type="ORF">CROQUDRAFT_71031</name>
</gene>
<dbReference type="InterPro" id="IPR012341">
    <property type="entry name" value="6hp_glycosidase-like_sf"/>
</dbReference>
<feature type="chain" id="PRO_5040222809" evidence="2">
    <location>
        <begin position="22"/>
        <end position="474"/>
    </location>
</feature>
<dbReference type="GO" id="GO:0005975">
    <property type="term" value="P:carbohydrate metabolic process"/>
    <property type="evidence" value="ECO:0007669"/>
    <property type="project" value="InterPro"/>
</dbReference>
<evidence type="ECO:0000313" key="3">
    <source>
        <dbReference type="EMBL" id="KAG0152184.1"/>
    </source>
</evidence>
<dbReference type="GO" id="GO:0016787">
    <property type="term" value="F:hydrolase activity"/>
    <property type="evidence" value="ECO:0007669"/>
    <property type="project" value="UniProtKB-KW"/>
</dbReference>
<protein>
    <submittedName>
        <fullName evidence="3">Uncharacterized protein</fullName>
    </submittedName>
</protein>
<dbReference type="SUPFAM" id="SSF48208">
    <property type="entry name" value="Six-hairpin glycosidases"/>
    <property type="match status" value="1"/>
</dbReference>
<dbReference type="InterPro" id="IPR010905">
    <property type="entry name" value="Glyco_hydro_88"/>
</dbReference>
<dbReference type="PANTHER" id="PTHR41814:SF1">
    <property type="entry name" value="CELLULASE"/>
    <property type="match status" value="1"/>
</dbReference>
<dbReference type="Proteomes" id="UP000886653">
    <property type="component" value="Unassembled WGS sequence"/>
</dbReference>
<dbReference type="AlphaFoldDB" id="A0A9P6THL0"/>
<accession>A0A9P6THL0</accession>
<dbReference type="InterPro" id="IPR008928">
    <property type="entry name" value="6-hairpin_glycosidase_sf"/>
</dbReference>
<evidence type="ECO:0000256" key="2">
    <source>
        <dbReference type="SAM" id="SignalP"/>
    </source>
</evidence>
<evidence type="ECO:0000313" key="4">
    <source>
        <dbReference type="Proteomes" id="UP000886653"/>
    </source>
</evidence>
<reference evidence="3" key="1">
    <citation type="submission" date="2013-11" db="EMBL/GenBank/DDBJ databases">
        <title>Genome sequence of the fusiform rust pathogen reveals effectors for host alternation and coevolution with pine.</title>
        <authorList>
            <consortium name="DOE Joint Genome Institute"/>
            <person name="Smith K."/>
            <person name="Pendleton A."/>
            <person name="Kubisiak T."/>
            <person name="Anderson C."/>
            <person name="Salamov A."/>
            <person name="Aerts A."/>
            <person name="Riley R."/>
            <person name="Clum A."/>
            <person name="Lindquist E."/>
            <person name="Ence D."/>
            <person name="Campbell M."/>
            <person name="Kronenberg Z."/>
            <person name="Feau N."/>
            <person name="Dhillon B."/>
            <person name="Hamelin R."/>
            <person name="Burleigh J."/>
            <person name="Smith J."/>
            <person name="Yandell M."/>
            <person name="Nelson C."/>
            <person name="Grigoriev I."/>
            <person name="Davis J."/>
        </authorList>
    </citation>
    <scope>NUCLEOTIDE SEQUENCE</scope>
    <source>
        <strain evidence="3">G11</strain>
    </source>
</reference>
<comment type="caution">
    <text evidence="3">The sequence shown here is derived from an EMBL/GenBank/DDBJ whole genome shotgun (WGS) entry which is preliminary data.</text>
</comment>
<dbReference type="OrthoDB" id="4138492at2759"/>
<sequence>MNFLGIHFSLFLCCLIPNSIASSSHQRVHRQLVSVVAPPFFLVPEVPVVVPPTAPLLVPSTAPLELTPNVPSPTTNLTQSSVNPSKLSYGLTMDQSSTSNGPIPRQLIYEVLTRSANHSWEWGTLAQYMLEEFYPTLSVYSPTQKIPLDQKSNLPYPTFLFDLIDPILQKRKPGIGPIIEDDAAGDPASLLIAVMVMGATVKKSPYGWDQAYYNQVAKDQIDFLVRMIRRTPDGAISQRVKELQLWNDFMFMAPPSMVYYGAATGDWLTLRLGYRQAEEYRKAMRDRSTKTWNHIRLGSWQDETLWSTGNAWSASGMIRMWATMNNMVDKSLREQTKPWRENLIEWTIEIVVGAFKFQSPTSGLLQNRYGNATFEEVSGTALLAASGYRVATYFPEKISRLPMNQIEHARTAILSHNVNRTTGIVFPVVDPFNWGSVLAPGVPSPEGQAFVLFMITAWESFVRSSQSERPPSPS</sequence>